<keyword evidence="4 6" id="KW-0378">Hydrolase</keyword>
<keyword evidence="7" id="KW-1185">Reference proteome</keyword>
<dbReference type="Gene3D" id="3.90.79.10">
    <property type="entry name" value="Nucleoside Triphosphate Pyrophosphohydrolase"/>
    <property type="match status" value="1"/>
</dbReference>
<gene>
    <name evidence="4" type="primary">nudJ</name>
    <name evidence="6" type="ORF">IOQ59_16310</name>
</gene>
<sequence length="149" mass="17156">MCWTPHATVATVVERDGRFLMIEEVSSGQVVLNQPAGHLEENELFAEAALRETMEESAWKVELKYVVGMYAYKSPNSKITYHRLCFAADAVQHYPDSPLDDGIIRTLWMTREELEANKDRLRSPTVLRCIDDYLSGKNYPLDFVFEHLD</sequence>
<dbReference type="EMBL" id="JADEYS010000018">
    <property type="protein sequence ID" value="MBE9398825.1"/>
    <property type="molecule type" value="Genomic_DNA"/>
</dbReference>
<comment type="similarity">
    <text evidence="1 4">Belongs to the Nudix hydrolase family. NudJ subfamily.</text>
</comment>
<dbReference type="PROSITE" id="PS51462">
    <property type="entry name" value="NUDIX"/>
    <property type="match status" value="1"/>
</dbReference>
<evidence type="ECO:0000256" key="3">
    <source>
        <dbReference type="ARBA" id="ARBA00015552"/>
    </source>
</evidence>
<dbReference type="AlphaFoldDB" id="A0A8J7K6P5"/>
<dbReference type="PANTHER" id="PTHR43222:SF11">
    <property type="entry name" value="PHOSPHATASE NUDJ"/>
    <property type="match status" value="1"/>
</dbReference>
<keyword evidence="4" id="KW-0460">Magnesium</keyword>
<dbReference type="EC" id="3.6.1.-" evidence="4"/>
<evidence type="ECO:0000256" key="1">
    <source>
        <dbReference type="ARBA" id="ARBA00007608"/>
    </source>
</evidence>
<dbReference type="SUPFAM" id="SSF55811">
    <property type="entry name" value="Nudix"/>
    <property type="match status" value="1"/>
</dbReference>
<dbReference type="InterPro" id="IPR015797">
    <property type="entry name" value="NUDIX_hydrolase-like_dom_sf"/>
</dbReference>
<evidence type="ECO:0000256" key="4">
    <source>
        <dbReference type="RuleBase" id="RU364043"/>
    </source>
</evidence>
<dbReference type="Pfam" id="PF00293">
    <property type="entry name" value="NUDIX"/>
    <property type="match status" value="1"/>
</dbReference>
<comment type="subunit">
    <text evidence="2 4">Monomer.</text>
</comment>
<comment type="caution">
    <text evidence="6">The sequence shown here is derived from an EMBL/GenBank/DDBJ whole genome shotgun (WGS) entry which is preliminary data.</text>
</comment>
<dbReference type="GO" id="GO:0017110">
    <property type="term" value="F:nucleoside diphosphate phosphatase activity"/>
    <property type="evidence" value="ECO:0007669"/>
    <property type="project" value="InterPro"/>
</dbReference>
<name>A0A8J7K6P5_9GAMM</name>
<evidence type="ECO:0000256" key="2">
    <source>
        <dbReference type="ARBA" id="ARBA00011245"/>
    </source>
</evidence>
<dbReference type="RefSeq" id="WP_193954520.1">
    <property type="nucleotide sequence ID" value="NZ_JADEYS010000018.1"/>
</dbReference>
<dbReference type="GO" id="GO:0017111">
    <property type="term" value="F:ribonucleoside triphosphate phosphatase activity"/>
    <property type="evidence" value="ECO:0007669"/>
    <property type="project" value="InterPro"/>
</dbReference>
<dbReference type="GO" id="GO:0004787">
    <property type="term" value="F:thiamine diphosphate phosphatase activity"/>
    <property type="evidence" value="ECO:0007669"/>
    <property type="project" value="InterPro"/>
</dbReference>
<comment type="cofactor">
    <cofactor evidence="4">
        <name>Mg(2+)</name>
        <dbReference type="ChEBI" id="CHEBI:18420"/>
    </cofactor>
</comment>
<reference evidence="6" key="1">
    <citation type="submission" date="2020-10" db="EMBL/GenBank/DDBJ databases">
        <title>Bacterium isolated from coastal waters sediment.</title>
        <authorList>
            <person name="Chen R.-J."/>
            <person name="Lu D.-C."/>
            <person name="Zhu K.-L."/>
            <person name="Du Z.-J."/>
        </authorList>
    </citation>
    <scope>NUCLEOTIDE SEQUENCE</scope>
    <source>
        <strain evidence="6">N1Y112</strain>
    </source>
</reference>
<proteinExistence type="inferred from homology"/>
<evidence type="ECO:0000313" key="7">
    <source>
        <dbReference type="Proteomes" id="UP000640333"/>
    </source>
</evidence>
<protein>
    <recommendedName>
        <fullName evidence="3 4">Phosphatase NudJ</fullName>
        <ecNumber evidence="4">3.6.1.-</ecNumber>
    </recommendedName>
</protein>
<feature type="domain" description="Nudix hydrolase" evidence="5">
    <location>
        <begin position="4"/>
        <end position="134"/>
    </location>
</feature>
<dbReference type="InterPro" id="IPR033713">
    <property type="entry name" value="NudJ"/>
</dbReference>
<dbReference type="CDD" id="cd03675">
    <property type="entry name" value="NUDIX_Hydrolase"/>
    <property type="match status" value="1"/>
</dbReference>
<dbReference type="PANTHER" id="PTHR43222">
    <property type="entry name" value="NUDIX HYDROLASE 23"/>
    <property type="match status" value="1"/>
</dbReference>
<dbReference type="InterPro" id="IPR000086">
    <property type="entry name" value="NUDIX_hydrolase_dom"/>
</dbReference>
<accession>A0A8J7K6P5</accession>
<evidence type="ECO:0000313" key="6">
    <source>
        <dbReference type="EMBL" id="MBE9398825.1"/>
    </source>
</evidence>
<dbReference type="Proteomes" id="UP000640333">
    <property type="component" value="Unassembled WGS sequence"/>
</dbReference>
<evidence type="ECO:0000259" key="5">
    <source>
        <dbReference type="PROSITE" id="PS51462"/>
    </source>
</evidence>
<organism evidence="6 7">
    <name type="scientific">Pontibacterium sinense</name>
    <dbReference type="NCBI Taxonomy" id="2781979"/>
    <lineage>
        <taxon>Bacteria</taxon>
        <taxon>Pseudomonadati</taxon>
        <taxon>Pseudomonadota</taxon>
        <taxon>Gammaproteobacteria</taxon>
        <taxon>Oceanospirillales</taxon>
        <taxon>Oceanospirillaceae</taxon>
        <taxon>Pontibacterium</taxon>
    </lineage>
</organism>